<name>A0ABS5EKI1_9PROT</name>
<accession>A0ABS5EKI1</accession>
<keyword evidence="2" id="KW-1185">Reference proteome</keyword>
<protein>
    <submittedName>
        <fullName evidence="1">Uncharacterized protein</fullName>
    </submittedName>
</protein>
<sequence length="133" mass="14211">MLGTGLGPSYAAMALEMTCPDGGVWTLDLTGIRVQPGIRLDVGFGDSRGTFIPVPAIPLEFAPDRLRFTISRSVFARALAQAQGEYPDADGSDLRILLGGIAGLSIGREAMAREMTAFMGDCEPHRRTATARR</sequence>
<organism evidence="1 2">
    <name type="scientific">Neoroseomonas terrae</name>
    <dbReference type="NCBI Taxonomy" id="424799"/>
    <lineage>
        <taxon>Bacteria</taxon>
        <taxon>Pseudomonadati</taxon>
        <taxon>Pseudomonadota</taxon>
        <taxon>Alphaproteobacteria</taxon>
        <taxon>Acetobacterales</taxon>
        <taxon>Acetobacteraceae</taxon>
        <taxon>Neoroseomonas</taxon>
    </lineage>
</organism>
<gene>
    <name evidence="1" type="ORF">GXW78_17775</name>
</gene>
<comment type="caution">
    <text evidence="1">The sequence shown here is derived from an EMBL/GenBank/DDBJ whole genome shotgun (WGS) entry which is preliminary data.</text>
</comment>
<dbReference type="EMBL" id="JAAEDI010000019">
    <property type="protein sequence ID" value="MBR0651524.1"/>
    <property type="molecule type" value="Genomic_DNA"/>
</dbReference>
<dbReference type="RefSeq" id="WP_211870192.1">
    <property type="nucleotide sequence ID" value="NZ_JAAEDI010000019.1"/>
</dbReference>
<evidence type="ECO:0000313" key="1">
    <source>
        <dbReference type="EMBL" id="MBR0651524.1"/>
    </source>
</evidence>
<reference evidence="2" key="1">
    <citation type="journal article" date="2021" name="Syst. Appl. Microbiol.">
        <title>Roseomonas hellenica sp. nov., isolated from roots of wild-growing Alkanna tinctoria.</title>
        <authorList>
            <person name="Rat A."/>
            <person name="Naranjo H.D."/>
            <person name="Lebbe L."/>
            <person name="Cnockaert M."/>
            <person name="Krigas N."/>
            <person name="Grigoriadou K."/>
            <person name="Maloupa E."/>
            <person name="Willems A."/>
        </authorList>
    </citation>
    <scope>NUCLEOTIDE SEQUENCE [LARGE SCALE GENOMIC DNA]</scope>
    <source>
        <strain evidence="2">LMG 31159</strain>
    </source>
</reference>
<proteinExistence type="predicted"/>
<dbReference type="Proteomes" id="UP000698752">
    <property type="component" value="Unassembled WGS sequence"/>
</dbReference>
<evidence type="ECO:0000313" key="2">
    <source>
        <dbReference type="Proteomes" id="UP000698752"/>
    </source>
</evidence>